<protein>
    <recommendedName>
        <fullName evidence="3">Formylmethanofuran--tetrahydromethanopterin formyltransferase</fullName>
        <shortName evidence="3">Ftr</shortName>
        <ecNumber evidence="3">2.3.1.101</ecNumber>
    </recommendedName>
    <alternativeName>
        <fullName evidence="3">H4MPT formyltransferase</fullName>
    </alternativeName>
</protein>
<dbReference type="GO" id="GO:0016787">
    <property type="term" value="F:hydrolase activity"/>
    <property type="evidence" value="ECO:0007669"/>
    <property type="project" value="UniProtKB-KW"/>
</dbReference>
<evidence type="ECO:0000256" key="4">
    <source>
        <dbReference type="SAM" id="MobiDB-lite"/>
    </source>
</evidence>
<comment type="pathway">
    <text evidence="3">One-carbon metabolism; formaldehyde degradation; formate from formaldehyde (H(4)MPT route): step 4/5.</text>
</comment>
<keyword evidence="2 3" id="KW-0808">Transferase</keyword>
<name>A0A518HPV5_9BACT</name>
<keyword evidence="3 7" id="KW-0012">Acyltransferase</keyword>
<dbReference type="Pfam" id="PF02741">
    <property type="entry name" value="FTR_C"/>
    <property type="match status" value="1"/>
</dbReference>
<accession>A0A518HPV5</accession>
<evidence type="ECO:0000259" key="5">
    <source>
        <dbReference type="Pfam" id="PF01913"/>
    </source>
</evidence>
<comment type="similarity">
    <text evidence="1 3">Belongs to the FTR family.</text>
</comment>
<evidence type="ECO:0000313" key="8">
    <source>
        <dbReference type="Proteomes" id="UP000319004"/>
    </source>
</evidence>
<evidence type="ECO:0000256" key="1">
    <source>
        <dbReference type="ARBA" id="ARBA00006770"/>
    </source>
</evidence>
<evidence type="ECO:0000256" key="3">
    <source>
        <dbReference type="HAMAP-Rule" id="MF_00579"/>
    </source>
</evidence>
<dbReference type="KEGG" id="snep:Enr13x_27230"/>
<comment type="subcellular location">
    <subcellularLocation>
        <location evidence="3">Cytoplasm</location>
    </subcellularLocation>
</comment>
<dbReference type="HAMAP" id="MF_00579">
    <property type="entry name" value="FTR"/>
    <property type="match status" value="1"/>
</dbReference>
<dbReference type="AlphaFoldDB" id="A0A518HPV5"/>
<dbReference type="Gene3D" id="3.30.70.520">
    <property type="match status" value="2"/>
</dbReference>
<keyword evidence="3" id="KW-0554">One-carbon metabolism</keyword>
<dbReference type="UniPathway" id="UPA00562">
    <property type="reaction ID" value="UER00704"/>
</dbReference>
<dbReference type="InterPro" id="IPR002770">
    <property type="entry name" value="ForMFR_H4MPT_ForTrfase_C"/>
</dbReference>
<dbReference type="InterPro" id="IPR014053">
    <property type="entry name" value="ForMFR_H4MPT_ForTrfase"/>
</dbReference>
<sequence length="322" mass="34118">MSQHDNADSNAAPNTGANQPLDINGVRIEATFAEAFDMKATRVIITALDEIWAEHAAMAMSGFGTSVIDCKLEIDIERRLSPTQTPDGRPGIALLAFGMSGGELEKQITRRAGQCVLTCPTTALFAGINEDVPRDKRIALGKTLRFFGDGNQISKVIDGKRFWRIPVMDGEFICQHDAPRTSGIGGGNFLLVARDIHAASRAARAAIGAIESMPDVITPFPGGVARSGSKIGSKYKSLIASTNDAFCPTLRGITDSQLGEGDNAVLEVVLDGLSFDAIADAMRAGIQAACTSCAEHGLVSITAGNYGGKLGRHHFHLHEILS</sequence>
<dbReference type="EC" id="2.3.1.101" evidence="3"/>
<comment type="catalytic activity">
    <reaction evidence="3">
        <text>N-formylmethanofuran + 5,6,7,8-tetrahydromethanopterin + H(+) = N(5)-formyl-5,6,7,8-tetrahydromethanopterin + methanofuran</text>
        <dbReference type="Rhea" id="RHEA:18061"/>
        <dbReference type="ChEBI" id="CHEBI:15378"/>
        <dbReference type="ChEBI" id="CHEBI:57727"/>
        <dbReference type="ChEBI" id="CHEBI:58018"/>
        <dbReference type="ChEBI" id="CHEBI:58103"/>
        <dbReference type="ChEBI" id="CHEBI:58151"/>
        <dbReference type="EC" id="2.3.1.101"/>
    </reaction>
</comment>
<feature type="compositionally biased region" description="Polar residues" evidence="4">
    <location>
        <begin position="1"/>
        <end position="18"/>
    </location>
</feature>
<dbReference type="EMBL" id="CP037423">
    <property type="protein sequence ID" value="QDV42872.1"/>
    <property type="molecule type" value="Genomic_DNA"/>
</dbReference>
<evidence type="ECO:0000313" key="7">
    <source>
        <dbReference type="EMBL" id="QDV42872.1"/>
    </source>
</evidence>
<dbReference type="GO" id="GO:0005737">
    <property type="term" value="C:cytoplasm"/>
    <property type="evidence" value="ECO:0007669"/>
    <property type="project" value="UniProtKB-SubCell"/>
</dbReference>
<gene>
    <name evidence="7" type="primary">fhcD</name>
    <name evidence="3" type="synonym">ffsA</name>
    <name evidence="7" type="ORF">Enr13x_27230</name>
</gene>
<organism evidence="7 8">
    <name type="scientific">Stieleria neptunia</name>
    <dbReference type="NCBI Taxonomy" id="2527979"/>
    <lineage>
        <taxon>Bacteria</taxon>
        <taxon>Pseudomonadati</taxon>
        <taxon>Planctomycetota</taxon>
        <taxon>Planctomycetia</taxon>
        <taxon>Pirellulales</taxon>
        <taxon>Pirellulaceae</taxon>
        <taxon>Stieleria</taxon>
    </lineage>
</organism>
<feature type="domain" description="Formylmethanofuran: tetrahydromethanopterin formyltransferase Ftr C-terminal" evidence="6">
    <location>
        <begin position="170"/>
        <end position="320"/>
    </location>
</feature>
<evidence type="ECO:0000259" key="6">
    <source>
        <dbReference type="Pfam" id="PF02741"/>
    </source>
</evidence>
<reference evidence="7 8" key="1">
    <citation type="submission" date="2019-03" db="EMBL/GenBank/DDBJ databases">
        <title>Deep-cultivation of Planctomycetes and their phenomic and genomic characterization uncovers novel biology.</title>
        <authorList>
            <person name="Wiegand S."/>
            <person name="Jogler M."/>
            <person name="Boedeker C."/>
            <person name="Pinto D."/>
            <person name="Vollmers J."/>
            <person name="Rivas-Marin E."/>
            <person name="Kohn T."/>
            <person name="Peeters S.H."/>
            <person name="Heuer A."/>
            <person name="Rast P."/>
            <person name="Oberbeckmann S."/>
            <person name="Bunk B."/>
            <person name="Jeske O."/>
            <person name="Meyerdierks A."/>
            <person name="Storesund J.E."/>
            <person name="Kallscheuer N."/>
            <person name="Luecker S."/>
            <person name="Lage O.M."/>
            <person name="Pohl T."/>
            <person name="Merkel B.J."/>
            <person name="Hornburger P."/>
            <person name="Mueller R.-W."/>
            <person name="Bruemmer F."/>
            <person name="Labrenz M."/>
            <person name="Spormann A.M."/>
            <person name="Op den Camp H."/>
            <person name="Overmann J."/>
            <person name="Amann R."/>
            <person name="Jetten M.S.M."/>
            <person name="Mascher T."/>
            <person name="Medema M.H."/>
            <person name="Devos D.P."/>
            <person name="Kaster A.-K."/>
            <person name="Ovreas L."/>
            <person name="Rohde M."/>
            <person name="Galperin M.Y."/>
            <person name="Jogler C."/>
        </authorList>
    </citation>
    <scope>NUCLEOTIDE SEQUENCE [LARGE SCALE GENOMIC DNA]</scope>
    <source>
        <strain evidence="7 8">Enr13</strain>
    </source>
</reference>
<dbReference type="NCBIfam" id="NF002554">
    <property type="entry name" value="PRK02114.1"/>
    <property type="match status" value="1"/>
</dbReference>
<dbReference type="GO" id="GO:0046294">
    <property type="term" value="P:formaldehyde catabolic process"/>
    <property type="evidence" value="ECO:0007669"/>
    <property type="project" value="UniProtKB-UniRule"/>
</dbReference>
<feature type="region of interest" description="Disordered" evidence="4">
    <location>
        <begin position="1"/>
        <end position="20"/>
    </location>
</feature>
<comment type="function">
    <text evidence="3">Catalyzes the transfer of a formyl group from 5-formyl tetrahydromethanopterin (5-formyl-H(4)MPT) to methanofuran (MFR) to produce formylmethanofuran (formyl-MFR) and tetrahydromethanopterin (H(4)MPT).</text>
</comment>
<dbReference type="GO" id="GO:0006730">
    <property type="term" value="P:one-carbon metabolic process"/>
    <property type="evidence" value="ECO:0007669"/>
    <property type="project" value="UniProtKB-UniRule"/>
</dbReference>
<keyword evidence="7" id="KW-0378">Hydrolase</keyword>
<dbReference type="InterPro" id="IPR023447">
    <property type="entry name" value="ForMFR_H4MPT_ForTrfase_fd-like"/>
</dbReference>
<dbReference type="GO" id="GO:0030270">
    <property type="term" value="F:formylmethanofuran-tetrahydromethanopterin N-formyltransferase activity"/>
    <property type="evidence" value="ECO:0007669"/>
    <property type="project" value="UniProtKB-UniRule"/>
</dbReference>
<keyword evidence="8" id="KW-1185">Reference proteome</keyword>
<dbReference type="SUPFAM" id="SSF55112">
    <property type="entry name" value="Formylmethanofuran:tetrahydromethanopterin formyltransferase"/>
    <property type="match status" value="2"/>
</dbReference>
<dbReference type="RefSeq" id="WP_197455999.1">
    <property type="nucleotide sequence ID" value="NZ_CP037423.1"/>
</dbReference>
<proteinExistence type="inferred from homology"/>
<dbReference type="InterPro" id="IPR022667">
    <property type="entry name" value="ForMFR_H4MPT_ForTrfase_N"/>
</dbReference>
<keyword evidence="3" id="KW-0963">Cytoplasm</keyword>
<dbReference type="PIRSF" id="PIRSF006414">
    <property type="entry name" value="Ftr_formyl_trnsf"/>
    <property type="match status" value="1"/>
</dbReference>
<comment type="subunit">
    <text evidence="3">Homotetramer.</text>
</comment>
<dbReference type="Pfam" id="PF01913">
    <property type="entry name" value="FTR"/>
    <property type="match status" value="1"/>
</dbReference>
<dbReference type="Proteomes" id="UP000319004">
    <property type="component" value="Chromosome"/>
</dbReference>
<dbReference type="NCBIfam" id="TIGR03119">
    <property type="entry name" value="one_C_fhcD"/>
    <property type="match status" value="1"/>
</dbReference>
<evidence type="ECO:0000256" key="2">
    <source>
        <dbReference type="ARBA" id="ARBA00022679"/>
    </source>
</evidence>
<feature type="domain" description="Formylmethanofuran: tetrahydromethanopterin formyltransferase Ftr N-terminal" evidence="5">
    <location>
        <begin position="22"/>
        <end position="167"/>
    </location>
</feature>